<dbReference type="Proteomes" id="UP001209878">
    <property type="component" value="Unassembled WGS sequence"/>
</dbReference>
<evidence type="ECO:0000313" key="3">
    <source>
        <dbReference type="EMBL" id="KAK2172323.1"/>
    </source>
</evidence>
<dbReference type="PANTHER" id="PTHR22382:SF7">
    <property type="entry name" value="RIKEN CDNA 4921504E06 GENE"/>
    <property type="match status" value="1"/>
</dbReference>
<dbReference type="InterPro" id="IPR040119">
    <property type="entry name" value="C10orf67-like"/>
</dbReference>
<proteinExistence type="predicted"/>
<accession>A0AAD9KIQ8</accession>
<organism evidence="3 4">
    <name type="scientific">Ridgeia piscesae</name>
    <name type="common">Tubeworm</name>
    <dbReference type="NCBI Taxonomy" id="27915"/>
    <lineage>
        <taxon>Eukaryota</taxon>
        <taxon>Metazoa</taxon>
        <taxon>Spiralia</taxon>
        <taxon>Lophotrochozoa</taxon>
        <taxon>Annelida</taxon>
        <taxon>Polychaeta</taxon>
        <taxon>Sedentaria</taxon>
        <taxon>Canalipalpata</taxon>
        <taxon>Sabellida</taxon>
        <taxon>Siboglinidae</taxon>
        <taxon>Ridgeia</taxon>
    </lineage>
</organism>
<sequence length="269" mass="31010">MAEDRGLVTEYEFDKKSNFEELLAIELAKTPDGDIFRPSLADKQKVGFFSLDVASQTTETEIFNIKHLTYLVESLLTDAAGMRNDIDFTIHVMQADFEQKLRKRAIDLYKRVNDKITDIEKSHAERVATVRRAFRQQLSDALVKLHAHWEKVVAQQVNLERQKMQGSSGELMDKVKSLQMALIQKDGVISLLKIQIEQFEEQEIMLKERGLAQGLDEDDVTDMQLRIVELEQTIETLNVKIEHKDELITDQSELPFCQKLNTEIYIPQG</sequence>
<comment type="caution">
    <text evidence="3">The sequence shown here is derived from an EMBL/GenBank/DDBJ whole genome shotgun (WGS) entry which is preliminary data.</text>
</comment>
<dbReference type="InterPro" id="IPR031651">
    <property type="entry name" value="DUF4709"/>
</dbReference>
<name>A0AAD9KIQ8_RIDPI</name>
<dbReference type="AlphaFoldDB" id="A0AAD9KIQ8"/>
<evidence type="ECO:0000313" key="4">
    <source>
        <dbReference type="Proteomes" id="UP001209878"/>
    </source>
</evidence>
<keyword evidence="1" id="KW-0175">Coiled coil</keyword>
<evidence type="ECO:0000256" key="1">
    <source>
        <dbReference type="SAM" id="Coils"/>
    </source>
</evidence>
<dbReference type="EMBL" id="JAODUO010000972">
    <property type="protein sequence ID" value="KAK2172323.1"/>
    <property type="molecule type" value="Genomic_DNA"/>
</dbReference>
<feature type="domain" description="DUF4709" evidence="2">
    <location>
        <begin position="37"/>
        <end position="145"/>
    </location>
</feature>
<reference evidence="3" key="1">
    <citation type="journal article" date="2023" name="Mol. Biol. Evol.">
        <title>Third-Generation Sequencing Reveals the Adaptive Role of the Epigenome in Three Deep-Sea Polychaetes.</title>
        <authorList>
            <person name="Perez M."/>
            <person name="Aroh O."/>
            <person name="Sun Y."/>
            <person name="Lan Y."/>
            <person name="Juniper S.K."/>
            <person name="Young C.R."/>
            <person name="Angers B."/>
            <person name="Qian P.Y."/>
        </authorList>
    </citation>
    <scope>NUCLEOTIDE SEQUENCE</scope>
    <source>
        <strain evidence="3">R07B-5</strain>
    </source>
</reference>
<dbReference type="Pfam" id="PF15821">
    <property type="entry name" value="DUF4709"/>
    <property type="match status" value="1"/>
</dbReference>
<protein>
    <recommendedName>
        <fullName evidence="2">DUF4709 domain-containing protein</fullName>
    </recommendedName>
</protein>
<gene>
    <name evidence="3" type="ORF">NP493_974g00061</name>
</gene>
<dbReference type="PANTHER" id="PTHR22382">
    <property type="entry name" value="RIKEN CDNA 4921504E06 GENE"/>
    <property type="match status" value="1"/>
</dbReference>
<feature type="coiled-coil region" evidence="1">
    <location>
        <begin position="189"/>
        <end position="247"/>
    </location>
</feature>
<evidence type="ECO:0000259" key="2">
    <source>
        <dbReference type="Pfam" id="PF15821"/>
    </source>
</evidence>
<keyword evidence="4" id="KW-1185">Reference proteome</keyword>